<dbReference type="Pfam" id="PF00076">
    <property type="entry name" value="RRM_1"/>
    <property type="match status" value="4"/>
</dbReference>
<accession>A0A5J4Z069</accession>
<evidence type="ECO:0000256" key="8">
    <source>
        <dbReference type="SAM" id="MobiDB-lite"/>
    </source>
</evidence>
<dbReference type="FunFam" id="3.30.70.330:FF:000003">
    <property type="entry name" value="Polyadenylate-binding protein"/>
    <property type="match status" value="1"/>
</dbReference>
<comment type="caution">
    <text evidence="11">The sequence shown here is derived from an EMBL/GenBank/DDBJ whole genome shotgun (WGS) entry which is preliminary data.</text>
</comment>
<dbReference type="OrthoDB" id="19742at2759"/>
<evidence type="ECO:0000256" key="1">
    <source>
        <dbReference type="ARBA" id="ARBA00004496"/>
    </source>
</evidence>
<evidence type="ECO:0000259" key="10">
    <source>
        <dbReference type="PROSITE" id="PS51309"/>
    </source>
</evidence>
<dbReference type="NCBIfam" id="TIGR01628">
    <property type="entry name" value="PABP-1234"/>
    <property type="match status" value="1"/>
</dbReference>
<protein>
    <recommendedName>
        <fullName evidence="7">Polyadenylate-binding protein</fullName>
        <shortName evidence="7">PABP</shortName>
    </recommendedName>
</protein>
<dbReference type="GO" id="GO:0005737">
    <property type="term" value="C:cytoplasm"/>
    <property type="evidence" value="ECO:0007669"/>
    <property type="project" value="UniProtKB-SubCell"/>
</dbReference>
<keyword evidence="3 7" id="KW-0963">Cytoplasm</keyword>
<dbReference type="EMBL" id="VRMN01000003">
    <property type="protein sequence ID" value="KAA8496213.1"/>
    <property type="molecule type" value="Genomic_DNA"/>
</dbReference>
<feature type="domain" description="RRM" evidence="9">
    <location>
        <begin position="354"/>
        <end position="431"/>
    </location>
</feature>
<dbReference type="SMART" id="SM00517">
    <property type="entry name" value="PolyA"/>
    <property type="match status" value="1"/>
</dbReference>
<dbReference type="FunFam" id="1.10.1900.10:FF:000006">
    <property type="entry name" value="Polyadenylate-binding protein"/>
    <property type="match status" value="1"/>
</dbReference>
<evidence type="ECO:0000256" key="2">
    <source>
        <dbReference type="ARBA" id="ARBA00008557"/>
    </source>
</evidence>
<evidence type="ECO:0000259" key="9">
    <source>
        <dbReference type="PROSITE" id="PS50102"/>
    </source>
</evidence>
<keyword evidence="4" id="KW-0677">Repeat</keyword>
<comment type="subcellular location">
    <subcellularLocation>
        <location evidence="1 7">Cytoplasm</location>
    </subcellularLocation>
</comment>
<dbReference type="AlphaFoldDB" id="A0A5J4Z069"/>
<evidence type="ECO:0000256" key="3">
    <source>
        <dbReference type="ARBA" id="ARBA00022490"/>
    </source>
</evidence>
<reference evidence="12" key="1">
    <citation type="journal article" date="2019" name="Nat. Commun.">
        <title>Expansion of phycobilisome linker gene families in mesophilic red algae.</title>
        <authorList>
            <person name="Lee J."/>
            <person name="Kim D."/>
            <person name="Bhattacharya D."/>
            <person name="Yoon H.S."/>
        </authorList>
    </citation>
    <scope>NUCLEOTIDE SEQUENCE [LARGE SCALE GENOMIC DNA]</scope>
    <source>
        <strain evidence="12">CCMP 1328</strain>
    </source>
</reference>
<dbReference type="SUPFAM" id="SSF63570">
    <property type="entry name" value="PABC (PABP) domain"/>
    <property type="match status" value="1"/>
</dbReference>
<dbReference type="FunFam" id="3.30.70.330:FF:000234">
    <property type="entry name" value="Polyadenylate-binding protein 5"/>
    <property type="match status" value="1"/>
</dbReference>
<dbReference type="CDD" id="cd12378">
    <property type="entry name" value="RRM1_I_PABPs"/>
    <property type="match status" value="1"/>
</dbReference>
<dbReference type="SMART" id="SM00361">
    <property type="entry name" value="RRM_1"/>
    <property type="match status" value="4"/>
</dbReference>
<dbReference type="PROSITE" id="PS51309">
    <property type="entry name" value="PABC"/>
    <property type="match status" value="1"/>
</dbReference>
<comment type="similarity">
    <text evidence="2 7">Belongs to the polyadenylate-binding protein type-1 family.</text>
</comment>
<dbReference type="OMA" id="QQPGFMP"/>
<feature type="domain" description="RRM" evidence="9">
    <location>
        <begin position="140"/>
        <end position="217"/>
    </location>
</feature>
<sequence length="711" mass="76368">MAEAREAGDVATIEESMAVMNLQNGGVAGAGAAAMAGVPPGAANPIASASLYVGDLHPDVTEANLFEVFSAVGPVTSIRVCRDMVTRRSLGYAYVNFNSVVDAERALDTMNFFASPATKDKPLRLMWKHRDPNVRRSGQGNVFVKNLDKSIDNKTLYDTFSSFGNIMSCKVMTDEHGESRGYGFVHFETAEAADAAIAEVDKKDIAGKPVSVTHFKSRKEREATGESRSVFTNVFIKNLPESHANEAKLREMFGVYGEITSVFVPTVGKQAEEDDSEYSTEQQGGSTVGSKGFAFVNFESPEAAAKAVDEMDNKEVEDKVLYVGRAQKKSQRETELRAKYEQAKMERIQKYQGVNLFVKNLSDDVTEDRLRQEFMPYGTITSCKVMLDDKGASRGFGFVCFSQPDEATKAVTELNGRILGQKPIYVALAQRKDVRRAQLEAQMAIGLSVPGMVPGGPMFGQPGAGMFYPQAGIPPELQGAAAAAAAGRQGPGAAGSPFLNQQYLAAMSRGGPGGPQMMMRGGMMPSGAPVMYGMQPVPGANRNVRQNRQRGGMQGGGQPGMGGGPAGPGHPMYANQGMRVNQAVANGRGRPAGNQPQFKYTATARNAAGPGMVPGAVPMYNEQVSQQAMVQDMGLTLEMLANAPPQQQKTILGERLYPQVFEKNQEFAGKITGMLLEMDNSEILHLLESPEALDEKVSEALDALMQHSASS</sequence>
<name>A0A5J4Z069_PORPP</name>
<dbReference type="Gene3D" id="1.10.1900.10">
    <property type="entry name" value="c-terminal domain of poly(a) binding protein"/>
    <property type="match status" value="1"/>
</dbReference>
<dbReference type="InterPro" id="IPR036053">
    <property type="entry name" value="PABP-dom"/>
</dbReference>
<feature type="domain" description="RRM" evidence="9">
    <location>
        <begin position="232"/>
        <end position="328"/>
    </location>
</feature>
<evidence type="ECO:0000256" key="7">
    <source>
        <dbReference type="RuleBase" id="RU362004"/>
    </source>
</evidence>
<dbReference type="Gene3D" id="3.30.70.330">
    <property type="match status" value="4"/>
</dbReference>
<feature type="domain" description="RRM" evidence="9">
    <location>
        <begin position="49"/>
        <end position="130"/>
    </location>
</feature>
<feature type="region of interest" description="Disordered" evidence="8">
    <location>
        <begin position="546"/>
        <end position="567"/>
    </location>
</feature>
<evidence type="ECO:0000313" key="12">
    <source>
        <dbReference type="Proteomes" id="UP000324585"/>
    </source>
</evidence>
<evidence type="ECO:0000256" key="5">
    <source>
        <dbReference type="ARBA" id="ARBA00022884"/>
    </source>
</evidence>
<dbReference type="SUPFAM" id="SSF54928">
    <property type="entry name" value="RNA-binding domain, RBD"/>
    <property type="match status" value="2"/>
</dbReference>
<evidence type="ECO:0000256" key="4">
    <source>
        <dbReference type="ARBA" id="ARBA00022737"/>
    </source>
</evidence>
<gene>
    <name evidence="11" type="ORF">FVE85_2368</name>
</gene>
<dbReference type="InterPro" id="IPR003954">
    <property type="entry name" value="RRM_euk-type"/>
</dbReference>
<keyword evidence="5 6" id="KW-0694">RNA-binding</keyword>
<evidence type="ECO:0000256" key="6">
    <source>
        <dbReference type="PROSITE-ProRule" id="PRU00176"/>
    </source>
</evidence>
<dbReference type="Pfam" id="PF00658">
    <property type="entry name" value="MLLE"/>
    <property type="match status" value="1"/>
</dbReference>
<feature type="compositionally biased region" description="Gly residues" evidence="8">
    <location>
        <begin position="552"/>
        <end position="567"/>
    </location>
</feature>
<dbReference type="SMART" id="SM00360">
    <property type="entry name" value="RRM"/>
    <property type="match status" value="4"/>
</dbReference>
<comment type="function">
    <text evidence="7">Binds the poly(A) tail of mRNA.</text>
</comment>
<dbReference type="InterPro" id="IPR034364">
    <property type="entry name" value="PABP_RRM1"/>
</dbReference>
<dbReference type="Proteomes" id="UP000324585">
    <property type="component" value="Unassembled WGS sequence"/>
</dbReference>
<evidence type="ECO:0000313" key="11">
    <source>
        <dbReference type="EMBL" id="KAA8496213.1"/>
    </source>
</evidence>
<dbReference type="InterPro" id="IPR035979">
    <property type="entry name" value="RBD_domain_sf"/>
</dbReference>
<organism evidence="11 12">
    <name type="scientific">Porphyridium purpureum</name>
    <name type="common">Red alga</name>
    <name type="synonym">Porphyridium cruentum</name>
    <dbReference type="NCBI Taxonomy" id="35688"/>
    <lineage>
        <taxon>Eukaryota</taxon>
        <taxon>Rhodophyta</taxon>
        <taxon>Bangiophyceae</taxon>
        <taxon>Porphyridiales</taxon>
        <taxon>Porphyridiaceae</taxon>
        <taxon>Porphyridium</taxon>
    </lineage>
</organism>
<keyword evidence="12" id="KW-1185">Reference proteome</keyword>
<dbReference type="FunFam" id="3.30.70.330:FF:000091">
    <property type="entry name" value="Polyadenylate-binding protein"/>
    <property type="match status" value="1"/>
</dbReference>
<dbReference type="InterPro" id="IPR000504">
    <property type="entry name" value="RRM_dom"/>
</dbReference>
<dbReference type="InterPro" id="IPR006515">
    <property type="entry name" value="PABP_1234"/>
</dbReference>
<dbReference type="InterPro" id="IPR002004">
    <property type="entry name" value="PABP_HYD_C"/>
</dbReference>
<dbReference type="GO" id="GO:0003723">
    <property type="term" value="F:RNA binding"/>
    <property type="evidence" value="ECO:0007669"/>
    <property type="project" value="UniProtKB-UniRule"/>
</dbReference>
<dbReference type="PROSITE" id="PS50102">
    <property type="entry name" value="RRM"/>
    <property type="match status" value="4"/>
</dbReference>
<dbReference type="PANTHER" id="PTHR24012">
    <property type="entry name" value="RNA BINDING PROTEIN"/>
    <property type="match status" value="1"/>
</dbReference>
<proteinExistence type="inferred from homology"/>
<dbReference type="InterPro" id="IPR012677">
    <property type="entry name" value="Nucleotide-bd_a/b_plait_sf"/>
</dbReference>
<dbReference type="CDD" id="cd12381">
    <property type="entry name" value="RRM4_I_PABPs"/>
    <property type="match status" value="1"/>
</dbReference>
<feature type="domain" description="PABC" evidence="10">
    <location>
        <begin position="632"/>
        <end position="709"/>
    </location>
</feature>